<organism evidence="2 3">
    <name type="scientific">Symbiodinium pilosum</name>
    <name type="common">Dinoflagellate</name>
    <dbReference type="NCBI Taxonomy" id="2952"/>
    <lineage>
        <taxon>Eukaryota</taxon>
        <taxon>Sar</taxon>
        <taxon>Alveolata</taxon>
        <taxon>Dinophyceae</taxon>
        <taxon>Suessiales</taxon>
        <taxon>Symbiodiniaceae</taxon>
        <taxon>Symbiodinium</taxon>
    </lineage>
</organism>
<dbReference type="SMART" id="SM00015">
    <property type="entry name" value="IQ"/>
    <property type="match status" value="3"/>
</dbReference>
<dbReference type="AlphaFoldDB" id="A0A812PIK2"/>
<dbReference type="Pfam" id="PF00612">
    <property type="entry name" value="IQ"/>
    <property type="match status" value="2"/>
</dbReference>
<gene>
    <name evidence="2" type="primary">SPATA17</name>
    <name evidence="2" type="ORF">SPIL2461_LOCUS8301</name>
</gene>
<dbReference type="OrthoDB" id="190375at2759"/>
<dbReference type="Proteomes" id="UP000649617">
    <property type="component" value="Unassembled WGS sequence"/>
</dbReference>
<evidence type="ECO:0000313" key="2">
    <source>
        <dbReference type="EMBL" id="CAE7349471.1"/>
    </source>
</evidence>
<proteinExistence type="predicted"/>
<dbReference type="PROSITE" id="PS50096">
    <property type="entry name" value="IQ"/>
    <property type="match status" value="3"/>
</dbReference>
<evidence type="ECO:0000256" key="1">
    <source>
        <dbReference type="SAM" id="MobiDB-lite"/>
    </source>
</evidence>
<protein>
    <submittedName>
        <fullName evidence="2">SPATA17 protein</fullName>
    </submittedName>
</protein>
<dbReference type="Gene3D" id="1.20.5.190">
    <property type="match status" value="1"/>
</dbReference>
<sequence length="413" mass="47656">MAHFPNLSRATEEAASHSFPILSQSVHALKLAEVFRTYFALTQAASESLATEVEAVTRIQSVFRASKIRRSWRAVVGATLMIQRAVRGWSGRRKARSLRFQRLRHLQNLFFKQSAVVIQRFFRGWWSRRHLHDFQGRKRYIGRCAQRGEWTHTYLAHEHRERLALAKMEEEQQMRREFRAVAGEIHHLVSTKSVPGVYNPPYNDHLPRAFDKPIEQHLRESLRVHLPMSMRRPRRVHTEASRPQLQPQGARMGVSQAEQMADLAVSGPPQELPDRVPCASRTASTGRCQRVQGPFRSREQIEVANVKAANLYKSVQASSPYDAVERDQKMQNKLTKMLRTSPEDFLAPGRAAERPPPASVHTSVPYLERPFQLRNDYLELPKIRDKPPFYTAFPNNKNFQELQEQPLLPCGHV</sequence>
<keyword evidence="3" id="KW-1185">Reference proteome</keyword>
<feature type="region of interest" description="Disordered" evidence="1">
    <location>
        <begin position="266"/>
        <end position="291"/>
    </location>
</feature>
<dbReference type="InterPro" id="IPR000048">
    <property type="entry name" value="IQ_motif_EF-hand-BS"/>
</dbReference>
<reference evidence="2" key="1">
    <citation type="submission" date="2021-02" db="EMBL/GenBank/DDBJ databases">
        <authorList>
            <person name="Dougan E. K."/>
            <person name="Rhodes N."/>
            <person name="Thang M."/>
            <person name="Chan C."/>
        </authorList>
    </citation>
    <scope>NUCLEOTIDE SEQUENCE</scope>
</reference>
<evidence type="ECO:0000313" key="3">
    <source>
        <dbReference type="Proteomes" id="UP000649617"/>
    </source>
</evidence>
<name>A0A812PIK2_SYMPI</name>
<dbReference type="EMBL" id="CAJNIZ010013459">
    <property type="protein sequence ID" value="CAE7349471.1"/>
    <property type="molecule type" value="Genomic_DNA"/>
</dbReference>
<comment type="caution">
    <text evidence="2">The sequence shown here is derived from an EMBL/GenBank/DDBJ whole genome shotgun (WGS) entry which is preliminary data.</text>
</comment>
<accession>A0A812PIK2</accession>